<reference evidence="2 3" key="1">
    <citation type="submission" date="2017-03" db="EMBL/GenBank/DDBJ databases">
        <title>Widespread Adenine N6-methylation of Active Genes in Fungi.</title>
        <authorList>
            <consortium name="DOE Joint Genome Institute"/>
            <person name="Mondo S.J."/>
            <person name="Dannebaum R.O."/>
            <person name="Kuo R.C."/>
            <person name="Louie K.B."/>
            <person name="Bewick A.J."/>
            <person name="Labutti K."/>
            <person name="Haridas S."/>
            <person name="Kuo A."/>
            <person name="Salamov A."/>
            <person name="Ahrendt S.R."/>
            <person name="Lau R."/>
            <person name="Bowen B.P."/>
            <person name="Lipzen A."/>
            <person name="Sullivan W."/>
            <person name="Andreopoulos W.B."/>
            <person name="Clum A."/>
            <person name="Lindquist E."/>
            <person name="Daum C."/>
            <person name="Northen T.R."/>
            <person name="Ramamoorthy G."/>
            <person name="Schmitz R.J."/>
            <person name="Gryganskyi A."/>
            <person name="Culley D."/>
            <person name="Magnuson J."/>
            <person name="James T.Y."/>
            <person name="O'Malley M.A."/>
            <person name="Stajich J.E."/>
            <person name="Spatafora J.W."/>
            <person name="Visel A."/>
            <person name="Grigoriev I.V."/>
        </authorList>
    </citation>
    <scope>NUCLEOTIDE SEQUENCE [LARGE SCALE GENOMIC DNA]</scope>
    <source>
        <strain evidence="2 3">NRRL Y-17943</strain>
    </source>
</reference>
<proteinExistence type="predicted"/>
<protein>
    <submittedName>
        <fullName evidence="2">DUF218 domain-domain-containing protein</fullName>
    </submittedName>
</protein>
<dbReference type="InterPro" id="IPR003848">
    <property type="entry name" value="DUF218"/>
</dbReference>
<dbReference type="PANTHER" id="PTHR30336:SF20">
    <property type="entry name" value="DUF218 DOMAIN-CONTAINING PROTEIN"/>
    <property type="match status" value="1"/>
</dbReference>
<evidence type="ECO:0000259" key="1">
    <source>
        <dbReference type="Pfam" id="PF02698"/>
    </source>
</evidence>
<feature type="domain" description="DUF218" evidence="1">
    <location>
        <begin position="62"/>
        <end position="198"/>
    </location>
</feature>
<dbReference type="RefSeq" id="XP_021872631.1">
    <property type="nucleotide sequence ID" value="XM_022018087.1"/>
</dbReference>
<accession>A0A1Y1UL44</accession>
<dbReference type="Gene3D" id="3.40.50.620">
    <property type="entry name" value="HUPs"/>
    <property type="match status" value="1"/>
</dbReference>
<gene>
    <name evidence="2" type="ORF">BD324DRAFT_650055</name>
</gene>
<dbReference type="InParanoid" id="A0A1Y1UL44"/>
<dbReference type="InterPro" id="IPR051599">
    <property type="entry name" value="Cell_Envelope_Assoc"/>
</dbReference>
<dbReference type="Proteomes" id="UP000193218">
    <property type="component" value="Unassembled WGS sequence"/>
</dbReference>
<dbReference type="InterPro" id="IPR014729">
    <property type="entry name" value="Rossmann-like_a/b/a_fold"/>
</dbReference>
<dbReference type="GeneID" id="33559896"/>
<keyword evidence="3" id="KW-1185">Reference proteome</keyword>
<dbReference type="CDD" id="cd06259">
    <property type="entry name" value="YdcF-like"/>
    <property type="match status" value="1"/>
</dbReference>
<organism evidence="2 3">
    <name type="scientific">Kockovaella imperatae</name>
    <dbReference type="NCBI Taxonomy" id="4999"/>
    <lineage>
        <taxon>Eukaryota</taxon>
        <taxon>Fungi</taxon>
        <taxon>Dikarya</taxon>
        <taxon>Basidiomycota</taxon>
        <taxon>Agaricomycotina</taxon>
        <taxon>Tremellomycetes</taxon>
        <taxon>Tremellales</taxon>
        <taxon>Cuniculitremaceae</taxon>
        <taxon>Kockovaella</taxon>
    </lineage>
</organism>
<dbReference type="EMBL" id="NBSH01000004">
    <property type="protein sequence ID" value="ORX38709.1"/>
    <property type="molecule type" value="Genomic_DNA"/>
</dbReference>
<evidence type="ECO:0000313" key="3">
    <source>
        <dbReference type="Proteomes" id="UP000193218"/>
    </source>
</evidence>
<comment type="caution">
    <text evidence="2">The sequence shown here is derived from an EMBL/GenBank/DDBJ whole genome shotgun (WGS) entry which is preliminary data.</text>
</comment>
<name>A0A1Y1UL44_9TREE</name>
<sequence length="249" mass="27850">MSLRHSFKDDPQQMAALHRDALMRYLRQAPTQDVDEALRALAANAEPEPEPLSSGTEPLHLLVVLGVPPRPDGQLTEGLRARVNKAFELAHKYPAAKIVVTGGAVANRYAEAEVMQRELIAWGVDPRRILVENRARITLDNAAYTLALLKRDWPDFCRGSGAEGGRPPARLTVVSEPYHGVRSLRHFAAALKIFNVHVELRYAPARGGSQAMLSDMHKPLRLGDTWLPRPMQAHLERTIEEQRRIVCGW</sequence>
<dbReference type="Pfam" id="PF02698">
    <property type="entry name" value="DUF218"/>
    <property type="match status" value="1"/>
</dbReference>
<dbReference type="PANTHER" id="PTHR30336">
    <property type="entry name" value="INNER MEMBRANE PROTEIN, PROBABLE PERMEASE"/>
    <property type="match status" value="1"/>
</dbReference>
<dbReference type="AlphaFoldDB" id="A0A1Y1UL44"/>
<dbReference type="OrthoDB" id="10580917at2759"/>
<dbReference type="GO" id="GO:0005886">
    <property type="term" value="C:plasma membrane"/>
    <property type="evidence" value="ECO:0007669"/>
    <property type="project" value="TreeGrafter"/>
</dbReference>
<evidence type="ECO:0000313" key="2">
    <source>
        <dbReference type="EMBL" id="ORX38709.1"/>
    </source>
</evidence>